<proteinExistence type="predicted"/>
<gene>
    <name evidence="1" type="ORF">KOR42_49590</name>
</gene>
<comment type="caution">
    <text evidence="1">The sequence shown here is derived from an EMBL/GenBank/DDBJ whole genome shotgun (WGS) entry which is preliminary data.</text>
</comment>
<accession>A0A5C5VPV2</accession>
<reference evidence="1 2" key="1">
    <citation type="submission" date="2019-02" db="EMBL/GenBank/DDBJ databases">
        <title>Deep-cultivation of Planctomycetes and their phenomic and genomic characterization uncovers novel biology.</title>
        <authorList>
            <person name="Wiegand S."/>
            <person name="Jogler M."/>
            <person name="Boedeker C."/>
            <person name="Pinto D."/>
            <person name="Vollmers J."/>
            <person name="Rivas-Marin E."/>
            <person name="Kohn T."/>
            <person name="Peeters S.H."/>
            <person name="Heuer A."/>
            <person name="Rast P."/>
            <person name="Oberbeckmann S."/>
            <person name="Bunk B."/>
            <person name="Jeske O."/>
            <person name="Meyerdierks A."/>
            <person name="Storesund J.E."/>
            <person name="Kallscheuer N."/>
            <person name="Luecker S."/>
            <person name="Lage O.M."/>
            <person name="Pohl T."/>
            <person name="Merkel B.J."/>
            <person name="Hornburger P."/>
            <person name="Mueller R.-W."/>
            <person name="Bruemmer F."/>
            <person name="Labrenz M."/>
            <person name="Spormann A.M."/>
            <person name="Op Den Camp H."/>
            <person name="Overmann J."/>
            <person name="Amann R."/>
            <person name="Jetten M.S.M."/>
            <person name="Mascher T."/>
            <person name="Medema M.H."/>
            <person name="Devos D.P."/>
            <person name="Kaster A.-K."/>
            <person name="Ovreas L."/>
            <person name="Rohde M."/>
            <person name="Galperin M.Y."/>
            <person name="Jogler C."/>
        </authorList>
    </citation>
    <scope>NUCLEOTIDE SEQUENCE [LARGE SCALE GENOMIC DNA]</scope>
    <source>
        <strain evidence="1 2">KOR42</strain>
    </source>
</reference>
<evidence type="ECO:0000313" key="1">
    <source>
        <dbReference type="EMBL" id="TWT40177.1"/>
    </source>
</evidence>
<protein>
    <submittedName>
        <fullName evidence="1">Uncharacterized protein</fullName>
    </submittedName>
</protein>
<organism evidence="1 2">
    <name type="scientific">Thalassoglobus neptunius</name>
    <dbReference type="NCBI Taxonomy" id="1938619"/>
    <lineage>
        <taxon>Bacteria</taxon>
        <taxon>Pseudomonadati</taxon>
        <taxon>Planctomycetota</taxon>
        <taxon>Planctomycetia</taxon>
        <taxon>Planctomycetales</taxon>
        <taxon>Planctomycetaceae</taxon>
        <taxon>Thalassoglobus</taxon>
    </lineage>
</organism>
<dbReference type="OrthoDB" id="281807at2"/>
<dbReference type="RefSeq" id="WP_146512268.1">
    <property type="nucleotide sequence ID" value="NZ_SIHI01000053.1"/>
</dbReference>
<sequence length="251" mass="26467">MVVIGIGLAMVPLSVQLSSQAAGNHKDRSTPFPCQDRPCGCLSAEACWESCCCFSNAEKVSWGIKNKIEIPEFVKIAAVNEEDSATGKQVCCSHQTIEVKATSLGQLQSGNGEQVQNSECLEHNEAGHSLCDVDALTLNADPSQSDTLHCARLCGSGGVASCAESQVANDSEAAADKEIASPNSKTVLGIFALKCRGIGGGADSMLWAGTFSFDDLNLLFTPIDTLHPVDTLLESATLSPPDPPPRLHFFL</sequence>
<evidence type="ECO:0000313" key="2">
    <source>
        <dbReference type="Proteomes" id="UP000317243"/>
    </source>
</evidence>
<name>A0A5C5VPV2_9PLAN</name>
<dbReference type="EMBL" id="SIHI01000053">
    <property type="protein sequence ID" value="TWT40177.1"/>
    <property type="molecule type" value="Genomic_DNA"/>
</dbReference>
<dbReference type="Proteomes" id="UP000317243">
    <property type="component" value="Unassembled WGS sequence"/>
</dbReference>
<keyword evidence="2" id="KW-1185">Reference proteome</keyword>
<dbReference type="AlphaFoldDB" id="A0A5C5VPV2"/>